<dbReference type="Proteomes" id="UP001596391">
    <property type="component" value="Unassembled WGS sequence"/>
</dbReference>
<dbReference type="EMBL" id="JBHSWI010000001">
    <property type="protein sequence ID" value="MFC6647460.1"/>
    <property type="molecule type" value="Genomic_DNA"/>
</dbReference>
<keyword evidence="3" id="KW-1185">Reference proteome</keyword>
<sequence>MTRLELLKIAVGRARINGFEFRRWYSQRLGVPWISAEASLALLDTQRRYYAMLFSHEFAQAFWKSGSELTLEIPSGSFQRKGPNGTIITVTRKPYTKRTMRPDAWEYHLKQMALQEEPLRYLRRFLAIEDELEDELEAATAAHVKPAAKKSASADRRKKPLARPLPTGKPKFLERPYGG</sequence>
<comment type="caution">
    <text evidence="2">The sequence shown here is derived from an EMBL/GenBank/DDBJ whole genome shotgun (WGS) entry which is preliminary data.</text>
</comment>
<proteinExistence type="predicted"/>
<accession>A0ABW1ZEP2</accession>
<evidence type="ECO:0000256" key="1">
    <source>
        <dbReference type="SAM" id="MobiDB-lite"/>
    </source>
</evidence>
<reference evidence="3" key="1">
    <citation type="journal article" date="2019" name="Int. J. Syst. Evol. Microbiol.">
        <title>The Global Catalogue of Microorganisms (GCM) 10K type strain sequencing project: providing services to taxonomists for standard genome sequencing and annotation.</title>
        <authorList>
            <consortium name="The Broad Institute Genomics Platform"/>
            <consortium name="The Broad Institute Genome Sequencing Center for Infectious Disease"/>
            <person name="Wu L."/>
            <person name="Ma J."/>
        </authorList>
    </citation>
    <scope>NUCLEOTIDE SEQUENCE [LARGE SCALE GENOMIC DNA]</scope>
    <source>
        <strain evidence="3">CGMCC 1.16026</strain>
    </source>
</reference>
<evidence type="ECO:0000313" key="2">
    <source>
        <dbReference type="EMBL" id="MFC6647460.1"/>
    </source>
</evidence>
<dbReference type="RefSeq" id="WP_263370646.1">
    <property type="nucleotide sequence ID" value="NZ_JAGSYD010000002.1"/>
</dbReference>
<gene>
    <name evidence="2" type="ORF">ACFQBQ_18160</name>
</gene>
<feature type="region of interest" description="Disordered" evidence="1">
    <location>
        <begin position="143"/>
        <end position="179"/>
    </location>
</feature>
<name>A0ABW1ZEP2_9BACT</name>
<organism evidence="2 3">
    <name type="scientific">Granulicella cerasi</name>
    <dbReference type="NCBI Taxonomy" id="741063"/>
    <lineage>
        <taxon>Bacteria</taxon>
        <taxon>Pseudomonadati</taxon>
        <taxon>Acidobacteriota</taxon>
        <taxon>Terriglobia</taxon>
        <taxon>Terriglobales</taxon>
        <taxon>Acidobacteriaceae</taxon>
        <taxon>Granulicella</taxon>
    </lineage>
</organism>
<evidence type="ECO:0000313" key="3">
    <source>
        <dbReference type="Proteomes" id="UP001596391"/>
    </source>
</evidence>
<protein>
    <submittedName>
        <fullName evidence="2">Uncharacterized protein</fullName>
    </submittedName>
</protein>